<dbReference type="Pfam" id="PF05069">
    <property type="entry name" value="Phage_tail_S"/>
    <property type="match status" value="1"/>
</dbReference>
<gene>
    <name evidence="1" type="ORF">EI546_06495</name>
</gene>
<reference evidence="1 2" key="1">
    <citation type="submission" date="2019-01" db="EMBL/GenBank/DDBJ databases">
        <title>Complete genome sequencing of Aequorivita sp. H23M31.</title>
        <authorList>
            <person name="Bae J.-W."/>
        </authorList>
    </citation>
    <scope>NUCLEOTIDE SEQUENCE [LARGE SCALE GENOMIC DNA]</scope>
    <source>
        <strain evidence="1 2">H23M31</strain>
    </source>
</reference>
<dbReference type="Proteomes" id="UP000285517">
    <property type="component" value="Chromosome"/>
</dbReference>
<evidence type="ECO:0000313" key="2">
    <source>
        <dbReference type="Proteomes" id="UP000285517"/>
    </source>
</evidence>
<dbReference type="KEGG" id="aev:EI546_06495"/>
<sequence>MKNFKAPDFLAVADKLKADMRRHAKVYCLRWFDDSFQNQGFTDAAFKAWDKRDPDRSPGRAVLIDTTFLRKSIGILKEDETTVTFGTHVPYAAVHNYGLRVRAVQNVRGFHRVRNGKREQVQPHTRKMDTQYKQRQFMGESQQMMDNLDQWLIAQIKQRFTNS</sequence>
<dbReference type="AlphaFoldDB" id="A0A410G288"/>
<protein>
    <recommendedName>
        <fullName evidence="3">Phage virion morphogenesis protein</fullName>
    </recommendedName>
</protein>
<dbReference type="RefSeq" id="WP_128249786.1">
    <property type="nucleotide sequence ID" value="NZ_CP034951.1"/>
</dbReference>
<accession>A0A410G288</accession>
<evidence type="ECO:0008006" key="3">
    <source>
        <dbReference type="Google" id="ProtNLM"/>
    </source>
</evidence>
<proteinExistence type="predicted"/>
<dbReference type="EMBL" id="CP034951">
    <property type="protein sequence ID" value="QAA81398.1"/>
    <property type="molecule type" value="Genomic_DNA"/>
</dbReference>
<evidence type="ECO:0000313" key="1">
    <source>
        <dbReference type="EMBL" id="QAA81398.1"/>
    </source>
</evidence>
<dbReference type="OrthoDB" id="964176at2"/>
<dbReference type="InterPro" id="IPR006522">
    <property type="entry name" value="Phage_virion_morphogenesis"/>
</dbReference>
<name>A0A410G288_9FLAO</name>
<organism evidence="1 2">
    <name type="scientific">Aequorivita ciconiae</name>
    <dbReference type="NCBI Taxonomy" id="2494375"/>
    <lineage>
        <taxon>Bacteria</taxon>
        <taxon>Pseudomonadati</taxon>
        <taxon>Bacteroidota</taxon>
        <taxon>Flavobacteriia</taxon>
        <taxon>Flavobacteriales</taxon>
        <taxon>Flavobacteriaceae</taxon>
        <taxon>Aequorivita</taxon>
    </lineage>
</organism>
<keyword evidence="2" id="KW-1185">Reference proteome</keyword>